<name>A0ABU2LEB8_9ACTN</name>
<keyword evidence="4" id="KW-0788">Thiol protease</keyword>
<dbReference type="Gene3D" id="3.90.1720.10">
    <property type="entry name" value="endopeptidase domain like (from Nostoc punctiforme)"/>
    <property type="match status" value="1"/>
</dbReference>
<dbReference type="SUPFAM" id="SSF54001">
    <property type="entry name" value="Cysteine proteinases"/>
    <property type="match status" value="1"/>
</dbReference>
<dbReference type="PROSITE" id="PS51935">
    <property type="entry name" value="NLPC_P60"/>
    <property type="match status" value="1"/>
</dbReference>
<dbReference type="PANTHER" id="PTHR47359:SF3">
    <property type="entry name" value="NLP_P60 DOMAIN-CONTAINING PROTEIN-RELATED"/>
    <property type="match status" value="1"/>
</dbReference>
<keyword evidence="10" id="KW-1185">Reference proteome</keyword>
<evidence type="ECO:0000256" key="3">
    <source>
        <dbReference type="ARBA" id="ARBA00022801"/>
    </source>
</evidence>
<gene>
    <name evidence="9" type="ORF">RM780_23120</name>
</gene>
<reference evidence="10" key="1">
    <citation type="submission" date="2023-07" db="EMBL/GenBank/DDBJ databases">
        <title>30 novel species of actinomycetes from the DSMZ collection.</title>
        <authorList>
            <person name="Nouioui I."/>
        </authorList>
    </citation>
    <scope>NUCLEOTIDE SEQUENCE [LARGE SCALE GENOMIC DNA]</scope>
    <source>
        <strain evidence="10">DSM 44917</strain>
    </source>
</reference>
<feature type="compositionally biased region" description="Basic and acidic residues" evidence="6">
    <location>
        <begin position="198"/>
        <end position="209"/>
    </location>
</feature>
<dbReference type="InterPro" id="IPR000064">
    <property type="entry name" value="NLP_P60_dom"/>
</dbReference>
<keyword evidence="2" id="KW-0645">Protease</keyword>
<dbReference type="PANTHER" id="PTHR47359">
    <property type="entry name" value="PEPTIDOGLYCAN DL-ENDOPEPTIDASE CWLO"/>
    <property type="match status" value="1"/>
</dbReference>
<accession>A0ABU2LEB8</accession>
<feature type="domain" description="NlpC/P60" evidence="8">
    <location>
        <begin position="225"/>
        <end position="339"/>
    </location>
</feature>
<feature type="coiled-coil region" evidence="5">
    <location>
        <begin position="55"/>
        <end position="82"/>
    </location>
</feature>
<dbReference type="InterPro" id="IPR038765">
    <property type="entry name" value="Papain-like_cys_pep_sf"/>
</dbReference>
<dbReference type="InterPro" id="IPR051794">
    <property type="entry name" value="PG_Endopeptidase_C40"/>
</dbReference>
<evidence type="ECO:0000256" key="1">
    <source>
        <dbReference type="ARBA" id="ARBA00007074"/>
    </source>
</evidence>
<dbReference type="EMBL" id="JAVREN010000047">
    <property type="protein sequence ID" value="MDT0309825.1"/>
    <property type="molecule type" value="Genomic_DNA"/>
</dbReference>
<evidence type="ECO:0000256" key="2">
    <source>
        <dbReference type="ARBA" id="ARBA00022670"/>
    </source>
</evidence>
<sequence>MVSHRHPHPRARRTAVVVVLSAATTAAAALAAGPVRAEPDPATARGAAHEVDRLVAEAERAIDRYNGTAERVETLRADVERRQDRVARGQQTVNQHRRALGRAAAAHYRNGPLGPALALMLADSPDTYLERAGVLDRLGDRRAGELRRLLAAQRVLDQRRQEATERLERLAAEEDRLGRQKRDVQRRLASARRQYQRLTEREREERLSKEAPAPAALPAAPAAASGRGGSAVAAARGVLGRPYGWGQAGPGAFDCSGLVQWAWARAGVALPRTSQQQAHAGKRVPLSQARPGDIVVYRADASHVGLYAGGGQVIHAPYPGAAVRYDPVGMMPVSGVVRP</sequence>
<keyword evidence="5" id="KW-0175">Coiled coil</keyword>
<keyword evidence="7" id="KW-0732">Signal</keyword>
<evidence type="ECO:0000256" key="5">
    <source>
        <dbReference type="SAM" id="Coils"/>
    </source>
</evidence>
<evidence type="ECO:0000259" key="8">
    <source>
        <dbReference type="PROSITE" id="PS51935"/>
    </source>
</evidence>
<evidence type="ECO:0000313" key="9">
    <source>
        <dbReference type="EMBL" id="MDT0309825.1"/>
    </source>
</evidence>
<evidence type="ECO:0000256" key="6">
    <source>
        <dbReference type="SAM" id="MobiDB-lite"/>
    </source>
</evidence>
<feature type="signal peptide" evidence="7">
    <location>
        <begin position="1"/>
        <end position="31"/>
    </location>
</feature>
<comment type="similarity">
    <text evidence="1">Belongs to the peptidase C40 family.</text>
</comment>
<feature type="region of interest" description="Disordered" evidence="6">
    <location>
        <begin position="178"/>
        <end position="228"/>
    </location>
</feature>
<evidence type="ECO:0000313" key="10">
    <source>
        <dbReference type="Proteomes" id="UP001183388"/>
    </source>
</evidence>
<dbReference type="Proteomes" id="UP001183388">
    <property type="component" value="Unassembled WGS sequence"/>
</dbReference>
<evidence type="ECO:0000256" key="7">
    <source>
        <dbReference type="SAM" id="SignalP"/>
    </source>
</evidence>
<dbReference type="RefSeq" id="WP_311632788.1">
    <property type="nucleotide sequence ID" value="NZ_JAVREN010000047.1"/>
</dbReference>
<evidence type="ECO:0000256" key="4">
    <source>
        <dbReference type="ARBA" id="ARBA00022807"/>
    </source>
</evidence>
<dbReference type="Gene3D" id="6.10.250.3150">
    <property type="match status" value="1"/>
</dbReference>
<feature type="chain" id="PRO_5046078796" evidence="7">
    <location>
        <begin position="32"/>
        <end position="339"/>
    </location>
</feature>
<organism evidence="9 10">
    <name type="scientific">Streptomyces boetiae</name>
    <dbReference type="NCBI Taxonomy" id="3075541"/>
    <lineage>
        <taxon>Bacteria</taxon>
        <taxon>Bacillati</taxon>
        <taxon>Actinomycetota</taxon>
        <taxon>Actinomycetes</taxon>
        <taxon>Kitasatosporales</taxon>
        <taxon>Streptomycetaceae</taxon>
        <taxon>Streptomyces</taxon>
    </lineage>
</organism>
<feature type="compositionally biased region" description="Low complexity" evidence="6">
    <location>
        <begin position="211"/>
        <end position="228"/>
    </location>
</feature>
<comment type="caution">
    <text evidence="9">The sequence shown here is derived from an EMBL/GenBank/DDBJ whole genome shotgun (WGS) entry which is preliminary data.</text>
</comment>
<keyword evidence="3" id="KW-0378">Hydrolase</keyword>
<protein>
    <submittedName>
        <fullName evidence="9">NlpC/P60 family protein</fullName>
    </submittedName>
</protein>
<dbReference type="Pfam" id="PF00877">
    <property type="entry name" value="NLPC_P60"/>
    <property type="match status" value="1"/>
</dbReference>
<proteinExistence type="inferred from homology"/>